<proteinExistence type="predicted"/>
<reference evidence="1" key="1">
    <citation type="submission" date="2014-09" db="EMBL/GenBank/DDBJ databases">
        <authorList>
            <person name="Magalhaes I.L.F."/>
            <person name="Oliveira U."/>
            <person name="Santos F.R."/>
            <person name="Vidigal T.H.D.A."/>
            <person name="Brescovit A.D."/>
            <person name="Santos A.J."/>
        </authorList>
    </citation>
    <scope>NUCLEOTIDE SEQUENCE</scope>
    <source>
        <tissue evidence="1">Shoot tissue taken approximately 20 cm above the soil surface</tissue>
    </source>
</reference>
<sequence length="50" mass="5834">MWRRPRVQAHLSNAGAMQDRVEPCRAVCRLSILTVVQHKLIQQRRLKVLA</sequence>
<dbReference type="EMBL" id="GBRH01244026">
    <property type="protein sequence ID" value="JAD53869.1"/>
    <property type="molecule type" value="Transcribed_RNA"/>
</dbReference>
<name>A0A0A9AQ59_ARUDO</name>
<organism evidence="1">
    <name type="scientific">Arundo donax</name>
    <name type="common">Giant reed</name>
    <name type="synonym">Donax arundinaceus</name>
    <dbReference type="NCBI Taxonomy" id="35708"/>
    <lineage>
        <taxon>Eukaryota</taxon>
        <taxon>Viridiplantae</taxon>
        <taxon>Streptophyta</taxon>
        <taxon>Embryophyta</taxon>
        <taxon>Tracheophyta</taxon>
        <taxon>Spermatophyta</taxon>
        <taxon>Magnoliopsida</taxon>
        <taxon>Liliopsida</taxon>
        <taxon>Poales</taxon>
        <taxon>Poaceae</taxon>
        <taxon>PACMAD clade</taxon>
        <taxon>Arundinoideae</taxon>
        <taxon>Arundineae</taxon>
        <taxon>Arundo</taxon>
    </lineage>
</organism>
<evidence type="ECO:0000313" key="1">
    <source>
        <dbReference type="EMBL" id="JAD53869.1"/>
    </source>
</evidence>
<dbReference type="AlphaFoldDB" id="A0A0A9AQ59"/>
<protein>
    <submittedName>
        <fullName evidence="1">Uncharacterized protein</fullName>
    </submittedName>
</protein>
<reference evidence="1" key="2">
    <citation type="journal article" date="2015" name="Data Brief">
        <title>Shoot transcriptome of the giant reed, Arundo donax.</title>
        <authorList>
            <person name="Barrero R.A."/>
            <person name="Guerrero F.D."/>
            <person name="Moolhuijzen P."/>
            <person name="Goolsby J.A."/>
            <person name="Tidwell J."/>
            <person name="Bellgard S.E."/>
            <person name="Bellgard M.I."/>
        </authorList>
    </citation>
    <scope>NUCLEOTIDE SEQUENCE</scope>
    <source>
        <tissue evidence="1">Shoot tissue taken approximately 20 cm above the soil surface</tissue>
    </source>
</reference>
<accession>A0A0A9AQ59</accession>